<dbReference type="GO" id="GO:0005634">
    <property type="term" value="C:nucleus"/>
    <property type="evidence" value="ECO:0007669"/>
    <property type="project" value="UniProtKB-SubCell"/>
</dbReference>
<dbReference type="InterPro" id="IPR015943">
    <property type="entry name" value="WD40/YVTN_repeat-like_dom_sf"/>
</dbReference>
<reference evidence="10 11" key="2">
    <citation type="submission" date="2018-11" db="EMBL/GenBank/DDBJ databases">
        <authorList>
            <consortium name="Pathogen Informatics"/>
        </authorList>
    </citation>
    <scope>NUCLEOTIDE SEQUENCE [LARGE SCALE GENOMIC DNA]</scope>
</reference>
<dbReference type="GO" id="GO:0003676">
    <property type="term" value="F:nucleic acid binding"/>
    <property type="evidence" value="ECO:0007669"/>
    <property type="project" value="InterPro"/>
</dbReference>
<evidence type="ECO:0000256" key="4">
    <source>
        <dbReference type="ARBA" id="ARBA00023242"/>
    </source>
</evidence>
<dbReference type="GO" id="GO:0005737">
    <property type="term" value="C:cytoplasm"/>
    <property type="evidence" value="ECO:0007669"/>
    <property type="project" value="UniProtKB-SubCell"/>
</dbReference>
<dbReference type="WBParaSite" id="TCNE_0001574701-mRNA-1">
    <property type="protein sequence ID" value="TCNE_0001574701-mRNA-1"/>
    <property type="gene ID" value="TCNE_0001574701"/>
</dbReference>
<dbReference type="Pfam" id="PF03178">
    <property type="entry name" value="CPSF_A"/>
    <property type="match status" value="1"/>
</dbReference>
<dbReference type="AlphaFoldDB" id="A0A183V4S6"/>
<gene>
    <name evidence="10" type="ORF">TCNE_LOCUS15746</name>
</gene>
<evidence type="ECO:0000259" key="8">
    <source>
        <dbReference type="Pfam" id="PF10433"/>
    </source>
</evidence>
<comment type="function">
    <text evidence="6">Plays a role in DNA repair. May be a component of an E3 ubiquitin-protein ligase which promotes histone ubiquitination in response to UV irradiation. Histone ubiquitination may be important for subsequent DNA repair.</text>
</comment>
<name>A0A183V4S6_TOXCA</name>
<comment type="similarity">
    <text evidence="2 6">Belongs to the DDB1 family.</text>
</comment>
<dbReference type="InterPro" id="IPR018846">
    <property type="entry name" value="Beta-prop_RSE1/DDB1/CPSF1_1st"/>
</dbReference>
<feature type="domain" description="RSE1/DDB1/CPSF1 first beta-propeller" evidence="8">
    <location>
        <begin position="14"/>
        <end position="348"/>
    </location>
</feature>
<dbReference type="InterPro" id="IPR004871">
    <property type="entry name" value="RSE1/DDB1/CPSF1_C"/>
</dbReference>
<evidence type="ECO:0000313" key="11">
    <source>
        <dbReference type="Proteomes" id="UP000050794"/>
    </source>
</evidence>
<dbReference type="Pfam" id="PF10433">
    <property type="entry name" value="Beta-prop_RSE1_1st"/>
    <property type="match status" value="1"/>
</dbReference>
<dbReference type="Gene3D" id="1.10.150.910">
    <property type="match status" value="1"/>
</dbReference>
<feature type="domain" description="RSE1/DDB1/CPSF1 C-terminal" evidence="7">
    <location>
        <begin position="774"/>
        <end position="1086"/>
    </location>
</feature>
<dbReference type="InterPro" id="IPR011047">
    <property type="entry name" value="Quinoprotein_ADH-like_sf"/>
</dbReference>
<reference evidence="12" key="1">
    <citation type="submission" date="2016-06" db="UniProtKB">
        <authorList>
            <consortium name="WormBaseParasite"/>
        </authorList>
    </citation>
    <scope>IDENTIFICATION</scope>
</reference>
<accession>A0A183V4S6</accession>
<evidence type="ECO:0000256" key="3">
    <source>
        <dbReference type="ARBA" id="ARBA00014577"/>
    </source>
</evidence>
<comment type="subcellular location">
    <subcellularLocation>
        <location evidence="6">Cytoplasm</location>
    </subcellularLocation>
    <subcellularLocation>
        <location evidence="1 6">Nucleus</location>
    </subcellularLocation>
</comment>
<dbReference type="EMBL" id="UYWY01023070">
    <property type="protein sequence ID" value="VDM47067.1"/>
    <property type="molecule type" value="Genomic_DNA"/>
</dbReference>
<dbReference type="InterPro" id="IPR050358">
    <property type="entry name" value="RSE1/DDB1/CFT1"/>
</dbReference>
<evidence type="ECO:0000313" key="10">
    <source>
        <dbReference type="EMBL" id="VDM47067.1"/>
    </source>
</evidence>
<dbReference type="InterPro" id="IPR058543">
    <property type="entry name" value="Beta-prop_RSE1/DDB1/CPSF1_2nd"/>
</dbReference>
<feature type="domain" description="RSE1/DDB1/CPSF1 second beta-propeller" evidence="9">
    <location>
        <begin position="391"/>
        <end position="692"/>
    </location>
</feature>
<dbReference type="Proteomes" id="UP000050794">
    <property type="component" value="Unassembled WGS sequence"/>
</dbReference>
<keyword evidence="4 6" id="KW-0539">Nucleus</keyword>
<comment type="pathway">
    <text evidence="6">Protein modification; protein ubiquitination.</text>
</comment>
<keyword evidence="11" id="KW-1185">Reference proteome</keyword>
<evidence type="ECO:0000256" key="5">
    <source>
        <dbReference type="ARBA" id="ARBA00031668"/>
    </source>
</evidence>
<evidence type="ECO:0000259" key="7">
    <source>
        <dbReference type="Pfam" id="PF03178"/>
    </source>
</evidence>
<evidence type="ECO:0000256" key="6">
    <source>
        <dbReference type="RuleBase" id="RU368023"/>
    </source>
</evidence>
<dbReference type="GO" id="GO:0043161">
    <property type="term" value="P:proteasome-mediated ubiquitin-dependent protein catabolic process"/>
    <property type="evidence" value="ECO:0007669"/>
    <property type="project" value="UniProtKB-UniRule"/>
</dbReference>
<evidence type="ECO:0000259" key="9">
    <source>
        <dbReference type="Pfam" id="PF23726"/>
    </source>
</evidence>
<evidence type="ECO:0000313" key="12">
    <source>
        <dbReference type="WBParaSite" id="TCNE_0001574701-mRNA-1"/>
    </source>
</evidence>
<dbReference type="PANTHER" id="PTHR10644">
    <property type="entry name" value="DNA REPAIR/RNA PROCESSING CPSF FAMILY"/>
    <property type="match status" value="1"/>
</dbReference>
<dbReference type="Gene3D" id="2.130.10.10">
    <property type="entry name" value="YVTN repeat-like/Quinoprotein amine dehydrogenase"/>
    <property type="match status" value="3"/>
</dbReference>
<dbReference type="FunFam" id="2.130.10.10:FF:000070">
    <property type="entry name" value="DNA damage-binding protein 1"/>
    <property type="match status" value="1"/>
</dbReference>
<protein>
    <recommendedName>
        <fullName evidence="3 6">DNA damage-binding protein 1</fullName>
    </recommendedName>
    <alternativeName>
        <fullName evidence="5 6">Damage-specific DNA-binding protein 1</fullName>
    </alternativeName>
</protein>
<sequence length="1111" mass="122622">MATNYIVSAQKPTVVTHAVVCSFTGPNDLNLILAKTNRLELMLVTPEGLKSYREVPVFGRIAAVKAFRVRNESVDSLLVLTQKHHLAILCWGPNGELRTRASGHIADRVGRHSETGIMACVHSSGLMAFRLYDGLIKVVQWTEGKDLRGFNIRCEDLYIVDLDFLSDPEKPTVVYIYRDHNGRHLKAATINLEDKELSSPPLWKQDNIEAEACMIIPIPQPYGGVIVVGREAICYHKDANVYSAIAPPLIHQSQINCYGIIDRDGQRYLLGDLSGRIFMLLLDLDVAADGTASVKDLKVELLGETSIPECVVYLDNGVVFIGSRFGDSQLVRLRMEPSANGSYISLMDTYVNLAPIRDMVVINADGQQQVITCSGAFKDGSLRIIRNGIGIEELASVDLPGVKALFTLNVESELDDYLVVGFVNETHILKINGEELEDTQLHGFVTNAPTLWAGRLRSGGLAQVTPNKVILVVDGNVFTWDPPSNISVVSVNERSGQVVLACGNQLRYLLLSDKITQVASTECEFEIACIDVSSVDADAESKLCAVAYWTDMSVALRSLPDLNEIVREKCGGEMLARSLLICMMEGIVYLLVALGDGTLYYYQIDMNTGALTQPKKATLGTQPTTLKKFMSRGARNVFACSDRPTVIYSSSQKLVFSNVNLKLVAHMCALNSPIYTDSLVMTDGQTLVIGRIDDIQKLHIRTVMLGESVSRIAYQPETGTIAILVQRNEFIDAGGQHHFGRCASKMAMSSSSSHLSLAPPNTSTIIESEEIEVSSIVVFDANTFEILHSHELGKNELAMSIKSCRLGDDPQPYYAVGTAVVLSDETEAKLGRLLIFEVKPPSEGGRMRLVHDKEVKGAAYSIQVLMNKLVVAINSCVRLFEWTGEKELRLECSDFDNVTALYLRTKNDLVLVGDLMRSLSVLAYKPMESSFEKIARDFVTNWMTACEIIDTDTFLGAEIMFNLFTVVKDCSAINKEEGNRLQETGMYYLGESVNAFCHGSLIATHIDLSPPFSTPILYGTSDGGLGVIVQLTPQFYDFIHELEVRIAGVTKNCMRIEHSQYRTFETDRRMEQSVGFIDGDLVESLLDMSRESIENLIEGLKLPAPTGKFSF</sequence>
<evidence type="ECO:0000256" key="2">
    <source>
        <dbReference type="ARBA" id="ARBA00007453"/>
    </source>
</evidence>
<evidence type="ECO:0000256" key="1">
    <source>
        <dbReference type="ARBA" id="ARBA00004123"/>
    </source>
</evidence>
<keyword evidence="6" id="KW-0963">Cytoplasm</keyword>
<organism evidence="11 12">
    <name type="scientific">Toxocara canis</name>
    <name type="common">Canine roundworm</name>
    <dbReference type="NCBI Taxonomy" id="6265"/>
    <lineage>
        <taxon>Eukaryota</taxon>
        <taxon>Metazoa</taxon>
        <taxon>Ecdysozoa</taxon>
        <taxon>Nematoda</taxon>
        <taxon>Chromadorea</taxon>
        <taxon>Rhabditida</taxon>
        <taxon>Spirurina</taxon>
        <taxon>Ascaridomorpha</taxon>
        <taxon>Ascaridoidea</taxon>
        <taxon>Toxocaridae</taxon>
        <taxon>Toxocara</taxon>
    </lineage>
</organism>
<dbReference type="Pfam" id="PF23726">
    <property type="entry name" value="Beta-prop_RSE1_2nd"/>
    <property type="match status" value="1"/>
</dbReference>
<proteinExistence type="inferred from homology"/>
<dbReference type="SUPFAM" id="SSF50998">
    <property type="entry name" value="Quinoprotein alcohol dehydrogenase-like"/>
    <property type="match status" value="1"/>
</dbReference>